<feature type="binding site" description="type 1 copper site" evidence="11">
    <location>
        <position position="213"/>
    </location>
    <ligand>
        <name>Cu cation</name>
        <dbReference type="ChEBI" id="CHEBI:23378"/>
        <label>1</label>
    </ligand>
</feature>
<name>A0A2P6TUD4_CHLSO</name>
<feature type="region of interest" description="Disordered" evidence="12">
    <location>
        <begin position="430"/>
        <end position="452"/>
    </location>
</feature>
<dbReference type="EMBL" id="LHPG02000006">
    <property type="protein sequence ID" value="PRW57688.1"/>
    <property type="molecule type" value="Genomic_DNA"/>
</dbReference>
<proteinExistence type="inferred from homology"/>
<dbReference type="GO" id="GO:0005507">
    <property type="term" value="F:copper ion binding"/>
    <property type="evidence" value="ECO:0007669"/>
    <property type="project" value="InterPro"/>
</dbReference>
<evidence type="ECO:0000256" key="7">
    <source>
        <dbReference type="ARBA" id="ARBA00022737"/>
    </source>
</evidence>
<keyword evidence="15" id="KW-1185">Reference proteome</keyword>
<dbReference type="InterPro" id="IPR045087">
    <property type="entry name" value="Cu-oxidase_fam"/>
</dbReference>
<feature type="binding site" description="type 1 copper site" evidence="11">
    <location>
        <position position="208"/>
    </location>
    <ligand>
        <name>Cu cation</name>
        <dbReference type="ChEBI" id="CHEBI:23378"/>
        <label>1</label>
    </ligand>
</feature>
<comment type="caution">
    <text evidence="14">The sequence shown here is derived from an EMBL/GenBank/DDBJ whole genome shotgun (WGS) entry which is preliminary data.</text>
</comment>
<dbReference type="PANTHER" id="PTHR11709:SF394">
    <property type="entry name" value="FI03373P-RELATED"/>
    <property type="match status" value="1"/>
</dbReference>
<keyword evidence="8" id="KW-0560">Oxidoreductase</keyword>
<feature type="binding site" description="type 1 copper site" evidence="11">
    <location>
        <position position="262"/>
    </location>
    <ligand>
        <name>Cu cation</name>
        <dbReference type="ChEBI" id="CHEBI:23378"/>
        <label>1</label>
    </ligand>
</feature>
<organism evidence="14 15">
    <name type="scientific">Chlorella sorokiniana</name>
    <name type="common">Freshwater green alga</name>
    <dbReference type="NCBI Taxonomy" id="3076"/>
    <lineage>
        <taxon>Eukaryota</taxon>
        <taxon>Viridiplantae</taxon>
        <taxon>Chlorophyta</taxon>
        <taxon>core chlorophytes</taxon>
        <taxon>Trebouxiophyceae</taxon>
        <taxon>Chlorellales</taxon>
        <taxon>Chlorellaceae</taxon>
        <taxon>Chlorella clade</taxon>
        <taxon>Chlorella</taxon>
    </lineage>
</organism>
<dbReference type="InterPro" id="IPR011707">
    <property type="entry name" value="Cu-oxidase-like_N"/>
</dbReference>
<feature type="domain" description="Plastocyanin-like" evidence="13">
    <location>
        <begin position="165"/>
        <end position="271"/>
    </location>
</feature>
<keyword evidence="9 11" id="KW-0186">Copper</keyword>
<evidence type="ECO:0000313" key="15">
    <source>
        <dbReference type="Proteomes" id="UP000239899"/>
    </source>
</evidence>
<dbReference type="PRINTS" id="PR00695">
    <property type="entry name" value="CUNO2RDTASE"/>
</dbReference>
<dbReference type="CDD" id="cd04208">
    <property type="entry name" value="CuRO_2_CuNIR"/>
    <property type="match status" value="1"/>
</dbReference>
<dbReference type="PANTHER" id="PTHR11709">
    <property type="entry name" value="MULTI-COPPER OXIDASE"/>
    <property type="match status" value="1"/>
</dbReference>
<evidence type="ECO:0000256" key="2">
    <source>
        <dbReference type="ARBA" id="ARBA00010609"/>
    </source>
</evidence>
<dbReference type="EC" id="1.7.2.1" evidence="4"/>
<reference evidence="14 15" key="1">
    <citation type="journal article" date="2018" name="Plant J.">
        <title>Genome sequences of Chlorella sorokiniana UTEX 1602 and Micractinium conductrix SAG 241.80: implications to maltose excretion by a green alga.</title>
        <authorList>
            <person name="Arriola M.B."/>
            <person name="Velmurugan N."/>
            <person name="Zhang Y."/>
            <person name="Plunkett M.H."/>
            <person name="Hondzo H."/>
            <person name="Barney B.M."/>
        </authorList>
    </citation>
    <scope>NUCLEOTIDE SEQUENCE [LARGE SCALE GENOMIC DNA]</scope>
    <source>
        <strain evidence="15">UTEX 1602</strain>
    </source>
</reference>
<dbReference type="AlphaFoldDB" id="A0A2P6TUD4"/>
<dbReference type="Proteomes" id="UP000239899">
    <property type="component" value="Unassembled WGS sequence"/>
</dbReference>
<dbReference type="InterPro" id="IPR008972">
    <property type="entry name" value="Cupredoxin"/>
</dbReference>
<evidence type="ECO:0000256" key="1">
    <source>
        <dbReference type="ARBA" id="ARBA00001960"/>
    </source>
</evidence>
<comment type="cofactor">
    <cofactor evidence="11">
        <name>Cu(2+)</name>
        <dbReference type="ChEBI" id="CHEBI:29036"/>
    </cofactor>
</comment>
<feature type="region of interest" description="Disordered" evidence="12">
    <location>
        <begin position="66"/>
        <end position="85"/>
    </location>
</feature>
<dbReference type="FunFam" id="2.60.40.420:FF:000093">
    <property type="entry name" value="Copper-containing nitrite reductase"/>
    <property type="match status" value="1"/>
</dbReference>
<evidence type="ECO:0000256" key="6">
    <source>
        <dbReference type="ARBA" id="ARBA00022723"/>
    </source>
</evidence>
<dbReference type="Gene3D" id="2.60.40.420">
    <property type="entry name" value="Cupredoxins - blue copper proteins"/>
    <property type="match status" value="2"/>
</dbReference>
<comment type="cofactor">
    <cofactor evidence="1 11">
        <name>Cu(+)</name>
        <dbReference type="ChEBI" id="CHEBI:49552"/>
    </cofactor>
</comment>
<evidence type="ECO:0000256" key="10">
    <source>
        <dbReference type="ARBA" id="ARBA00049340"/>
    </source>
</evidence>
<evidence type="ECO:0000259" key="13">
    <source>
        <dbReference type="Pfam" id="PF07732"/>
    </source>
</evidence>
<dbReference type="InterPro" id="IPR001287">
    <property type="entry name" value="NO2-reductase_Cu"/>
</dbReference>
<comment type="subunit">
    <text evidence="3">Homotrimer.</text>
</comment>
<evidence type="ECO:0000313" key="14">
    <source>
        <dbReference type="EMBL" id="PRW57688.1"/>
    </source>
</evidence>
<gene>
    <name evidence="14" type="ORF">C2E21_3311</name>
</gene>
<dbReference type="SUPFAM" id="SSF49503">
    <property type="entry name" value="Cupredoxins"/>
    <property type="match status" value="2"/>
</dbReference>
<comment type="catalytic activity">
    <reaction evidence="10">
        <text>nitric oxide + Fe(III)-[cytochrome c] + H2O = Fe(II)-[cytochrome c] + nitrite + 2 H(+)</text>
        <dbReference type="Rhea" id="RHEA:15233"/>
        <dbReference type="Rhea" id="RHEA-COMP:10350"/>
        <dbReference type="Rhea" id="RHEA-COMP:14399"/>
        <dbReference type="ChEBI" id="CHEBI:15377"/>
        <dbReference type="ChEBI" id="CHEBI:15378"/>
        <dbReference type="ChEBI" id="CHEBI:16301"/>
        <dbReference type="ChEBI" id="CHEBI:16480"/>
        <dbReference type="ChEBI" id="CHEBI:29033"/>
        <dbReference type="ChEBI" id="CHEBI:29034"/>
        <dbReference type="EC" id="1.7.2.1"/>
    </reaction>
</comment>
<accession>A0A2P6TUD4</accession>
<feature type="binding site" description="type 1 copper site" evidence="11">
    <location>
        <position position="409"/>
    </location>
    <ligand>
        <name>Cu cation</name>
        <dbReference type="ChEBI" id="CHEBI:23378"/>
        <label>1</label>
    </ligand>
</feature>
<dbReference type="CDD" id="cd11020">
    <property type="entry name" value="CuRO_1_CuNIR"/>
    <property type="match status" value="1"/>
</dbReference>
<evidence type="ECO:0000256" key="9">
    <source>
        <dbReference type="ARBA" id="ARBA00023008"/>
    </source>
</evidence>
<keyword evidence="7" id="KW-0677">Repeat</keyword>
<dbReference type="OrthoDB" id="2121828at2759"/>
<protein>
    <recommendedName>
        <fullName evidence="5">Copper-containing nitrite reductase</fullName>
        <ecNumber evidence="4">1.7.2.1</ecNumber>
    </recommendedName>
</protein>
<feature type="binding site" description="type 1 copper site" evidence="11">
    <location>
        <position position="257"/>
    </location>
    <ligand>
        <name>Cu cation</name>
        <dbReference type="ChEBI" id="CHEBI:23378"/>
        <label>1</label>
    </ligand>
</feature>
<evidence type="ECO:0000256" key="12">
    <source>
        <dbReference type="SAM" id="MobiDB-lite"/>
    </source>
</evidence>
<feature type="binding site" description="type 1 copper site" evidence="11">
    <location>
        <position position="249"/>
    </location>
    <ligand>
        <name>Cu cation</name>
        <dbReference type="ChEBI" id="CHEBI:23378"/>
        <label>1</label>
    </ligand>
</feature>
<evidence type="ECO:0000256" key="4">
    <source>
        <dbReference type="ARBA" id="ARBA00011882"/>
    </source>
</evidence>
<keyword evidence="6 11" id="KW-0479">Metal-binding</keyword>
<evidence type="ECO:0000256" key="5">
    <source>
        <dbReference type="ARBA" id="ARBA00017290"/>
    </source>
</evidence>
<dbReference type="STRING" id="3076.A0A2P6TUD4"/>
<evidence type="ECO:0000256" key="8">
    <source>
        <dbReference type="ARBA" id="ARBA00023002"/>
    </source>
</evidence>
<sequence>MQRAGRVVAGWGRLLAAPGSAACTRSYSTGPNASPVAQQGSPRLGRLAAVAAAAAAALGLLPVAQAEPAREQQPPSPEELAKPGATSIRMAEGLEGKLSGMYYHGADKGETNPYAHPDPRQQQDAHGLPLVRAQLGFAPAVPPPCTHKHPVHVVAELESVTKTLHISPLHKYHCWTFNGTVPGPMIRCCVGDVLEVRHTNKDSDGIGHNIDLHCVTGPGGGAAVTYVEVDETRTATFKMLQPGVFIYHCAAAPLPTHVANGMYGLVVVEPEGGLPHVDKVGAREFYVLQSEFYGEDSEDTPGMLDYDYFKGLCEQPAYVVFNGAEGSMTEKAPLVADQGDRVRIWFGNAGPNLVSSFHVIGAIFDKVYRDGDLISPPARGIQTVLVPAGGATMVEFSVPVPGALTLIDHSIFRTDKGAVGFLKVRPQGNDKRRDIFDSNEPPNPCPGCKMHN</sequence>
<dbReference type="Pfam" id="PF07732">
    <property type="entry name" value="Cu-oxidase_3"/>
    <property type="match status" value="1"/>
</dbReference>
<evidence type="ECO:0000256" key="3">
    <source>
        <dbReference type="ARBA" id="ARBA00011233"/>
    </source>
</evidence>
<dbReference type="GO" id="GO:0050421">
    <property type="term" value="F:nitrite reductase (NO-forming) activity"/>
    <property type="evidence" value="ECO:0007669"/>
    <property type="project" value="UniProtKB-EC"/>
</dbReference>
<comment type="similarity">
    <text evidence="2">Belongs to the multicopper oxidase family.</text>
</comment>
<feature type="binding site" description="type 1 copper site" evidence="11">
    <location>
        <position position="248"/>
    </location>
    <ligand>
        <name>Cu cation</name>
        <dbReference type="ChEBI" id="CHEBI:23378"/>
        <label>1</label>
    </ligand>
</feature>
<evidence type="ECO:0000256" key="11">
    <source>
        <dbReference type="PIRSR" id="PIRSR601287-1"/>
    </source>
</evidence>